<accession>A0A5Q0LMS0</accession>
<keyword evidence="2" id="KW-1185">Reference proteome</keyword>
<dbReference type="EMBL" id="CP045643">
    <property type="protein sequence ID" value="QFZ77717.1"/>
    <property type="molecule type" value="Genomic_DNA"/>
</dbReference>
<evidence type="ECO:0000313" key="1">
    <source>
        <dbReference type="EMBL" id="QFZ77717.1"/>
    </source>
</evidence>
<name>A0A5Q0LMS0_9ACTN</name>
<sequence>MSDLREVAFEYEYEAMRTLGRRKSRHLRAMAASLRHIAGNRAGADPTALQLRPDIRLDVPERWCRQHGYQAGFGTDGFTIERDGEPARLARLGDTLRWDGRRIHIESRA</sequence>
<reference evidence="1 2" key="1">
    <citation type="submission" date="2019-10" db="EMBL/GenBank/DDBJ databases">
        <title>A novel species.</title>
        <authorList>
            <person name="Gao J."/>
        </authorList>
    </citation>
    <scope>NUCLEOTIDE SEQUENCE [LARGE SCALE GENOMIC DNA]</scope>
    <source>
        <strain evidence="1 2">QMT-28</strain>
    </source>
</reference>
<evidence type="ECO:0000313" key="2">
    <source>
        <dbReference type="Proteomes" id="UP000326179"/>
    </source>
</evidence>
<gene>
    <name evidence="1" type="ORF">GFH48_34405</name>
</gene>
<proteinExistence type="predicted"/>
<organism evidence="1 2">
    <name type="scientific">Streptomyces fagopyri</name>
    <dbReference type="NCBI Taxonomy" id="2662397"/>
    <lineage>
        <taxon>Bacteria</taxon>
        <taxon>Bacillati</taxon>
        <taxon>Actinomycetota</taxon>
        <taxon>Actinomycetes</taxon>
        <taxon>Kitasatosporales</taxon>
        <taxon>Streptomycetaceae</taxon>
        <taxon>Streptomyces</taxon>
    </lineage>
</organism>
<protein>
    <submittedName>
        <fullName evidence="1">Uncharacterized protein</fullName>
    </submittedName>
</protein>
<dbReference type="KEGG" id="sfy:GFH48_34405"/>
<dbReference type="RefSeq" id="WP_153291900.1">
    <property type="nucleotide sequence ID" value="NZ_CP045643.1"/>
</dbReference>
<dbReference type="Proteomes" id="UP000326179">
    <property type="component" value="Chromosome"/>
</dbReference>
<dbReference type="AlphaFoldDB" id="A0A5Q0LMS0"/>